<evidence type="ECO:0000313" key="1">
    <source>
        <dbReference type="EMBL" id="KAK9497987.1"/>
    </source>
</evidence>
<name>A0AAW1CHW0_9HEMI</name>
<comment type="caution">
    <text evidence="1">The sequence shown here is derived from an EMBL/GenBank/DDBJ whole genome shotgun (WGS) entry which is preliminary data.</text>
</comment>
<protein>
    <submittedName>
        <fullName evidence="1">Uncharacterized protein</fullName>
    </submittedName>
</protein>
<accession>A0AAW1CHW0</accession>
<dbReference type="AlphaFoldDB" id="A0AAW1CHW0"/>
<dbReference type="Proteomes" id="UP001461498">
    <property type="component" value="Unassembled WGS sequence"/>
</dbReference>
<gene>
    <name evidence="1" type="ORF">O3M35_003878</name>
</gene>
<organism evidence="1 2">
    <name type="scientific">Rhynocoris fuscipes</name>
    <dbReference type="NCBI Taxonomy" id="488301"/>
    <lineage>
        <taxon>Eukaryota</taxon>
        <taxon>Metazoa</taxon>
        <taxon>Ecdysozoa</taxon>
        <taxon>Arthropoda</taxon>
        <taxon>Hexapoda</taxon>
        <taxon>Insecta</taxon>
        <taxon>Pterygota</taxon>
        <taxon>Neoptera</taxon>
        <taxon>Paraneoptera</taxon>
        <taxon>Hemiptera</taxon>
        <taxon>Heteroptera</taxon>
        <taxon>Panheteroptera</taxon>
        <taxon>Cimicomorpha</taxon>
        <taxon>Reduviidae</taxon>
        <taxon>Harpactorinae</taxon>
        <taxon>Harpactorini</taxon>
        <taxon>Rhynocoris</taxon>
    </lineage>
</organism>
<dbReference type="EMBL" id="JAPXFL010000013">
    <property type="protein sequence ID" value="KAK9497987.1"/>
    <property type="molecule type" value="Genomic_DNA"/>
</dbReference>
<reference evidence="1 2" key="1">
    <citation type="submission" date="2022-12" db="EMBL/GenBank/DDBJ databases">
        <title>Chromosome-level genome assembly of true bugs.</title>
        <authorList>
            <person name="Ma L."/>
            <person name="Li H."/>
        </authorList>
    </citation>
    <scope>NUCLEOTIDE SEQUENCE [LARGE SCALE GENOMIC DNA]</scope>
    <source>
        <strain evidence="1">Lab_2022b</strain>
    </source>
</reference>
<proteinExistence type="predicted"/>
<sequence length="58" mass="6430">MLLSKSLLDLKKVLKGKQDIVTILLLSIMLDGLWMSGSIDLGHLQLGKIILFQSSCLF</sequence>
<evidence type="ECO:0000313" key="2">
    <source>
        <dbReference type="Proteomes" id="UP001461498"/>
    </source>
</evidence>
<keyword evidence="2" id="KW-1185">Reference proteome</keyword>